<evidence type="ECO:0000256" key="1">
    <source>
        <dbReference type="ARBA" id="ARBA00008675"/>
    </source>
</evidence>
<keyword evidence="2 3" id="KW-0677">Repeat</keyword>
<feature type="region of interest" description="Disordered" evidence="4">
    <location>
        <begin position="240"/>
        <end position="260"/>
    </location>
</feature>
<dbReference type="InterPro" id="IPR058680">
    <property type="entry name" value="NBD_SMAX1-like"/>
</dbReference>
<sequence length="1030" mass="114192">MRGGATAFSVHQTLTSEAASVLKLSLGLASKRGHAQVTPLHVACALLSSRASDLLRRACLRSQKRPLTSPYQGGSSSHPLQCRALELCFNVALNRLPTITASLPSGPYISVQQPSLSNALVAALKRAQAHQRRGSIEQQQQQQQQNQPLLAAKVELEQLVLSILDDPSVSRVMREAGFSSTAVKTSMEDSLSSPPVFQLPSAINASTFGLISLPPSPHHQLTSFWPSNLFNIHSHEKSPLSFSLSPHPKNSPSQEHQQHAHDLILTPSPKEDQGNVKPVIEVMLRKKRSSTVIVGDSPSTAEGLVMGLKERIERGEVPSELKSISFVKLQLQADGLKFMDRDDVEKKYLSEMRRKVELSLGAIVYVGDLKWAVHDDEETIISTAVGHLVEEIGKLVLDNRREATRSPPSPRVWVVGTASFPTYMKCQMKFQPPLDLQWGLQPVSLPSNGLHSPSMSEPRIPFLKFPLSAKEAEDKLTCCEECTFKFEKEAGLKPANSSPLPSWLQPLRTDPGHEEDLMELRRKWSKLCQTLHQGNKQIADNNWNNLSFYNNNNNNQINPNASSKQHSFCWPANNTSATLFPDKSSISFTGLASKPANSIPRFRRQTSPQTFIEPNLSSLRDTENKEVKITLALGNQPDSLGRTIKRAEICRVIKDYVPWQSENVPGIVEALIDSTLTKETWLLIQGNDRVGKLRLASAIAESIFGSVHSVLYLNMRPRNNSKEADLSDQSLIRTLGSLQNSVVLVEDAEFADSQFMKYLIDRFEAGKSTEYGNKEGINGRLVFMLANGDPAAGYDAEGDHKPAMRLVLKVNYDNKRKAEEDGFLNKLKIPRILDGKKGSLMCKKLVSKQIDLNVSAEEEDHDEDISPVSSDLTRENTAGGEIQSRPRELMELIEHRFTFNRSPARDREMREHIALRIRGSFDEAVNGGGSGSGGGNKKVKNGITLGIEDRVLDEVLGEGGGGGDSFIRNVFEKWLRDIFQACLEREKVNWGNGISLVRLCLVEENQELVEGRDYGFMSTNLPTNVSASFR</sequence>
<evidence type="ECO:0000313" key="7">
    <source>
        <dbReference type="Proteomes" id="UP001346149"/>
    </source>
</evidence>
<proteinExistence type="inferred from homology"/>
<dbReference type="PROSITE" id="PS51903">
    <property type="entry name" value="CLP_R"/>
    <property type="match status" value="1"/>
</dbReference>
<dbReference type="AlphaFoldDB" id="A0AAN7M2Z8"/>
<dbReference type="PANTHER" id="PTHR43572">
    <property type="entry name" value="CHAPERONE PROTEIN CLPD, CHLOROPLASTIC"/>
    <property type="match status" value="1"/>
</dbReference>
<gene>
    <name evidence="6" type="ORF">SAY86_030506</name>
</gene>
<evidence type="ECO:0000259" key="5">
    <source>
        <dbReference type="PROSITE" id="PS51903"/>
    </source>
</evidence>
<feature type="compositionally biased region" description="Polar residues" evidence="4">
    <location>
        <begin position="240"/>
        <end position="255"/>
    </location>
</feature>
<reference evidence="6 7" key="1">
    <citation type="journal article" date="2023" name="Hortic Res">
        <title>Pangenome of water caltrop reveals structural variations and asymmetric subgenome divergence after allopolyploidization.</title>
        <authorList>
            <person name="Zhang X."/>
            <person name="Chen Y."/>
            <person name="Wang L."/>
            <person name="Yuan Y."/>
            <person name="Fang M."/>
            <person name="Shi L."/>
            <person name="Lu R."/>
            <person name="Comes H.P."/>
            <person name="Ma Y."/>
            <person name="Chen Y."/>
            <person name="Huang G."/>
            <person name="Zhou Y."/>
            <person name="Zheng Z."/>
            <person name="Qiu Y."/>
        </authorList>
    </citation>
    <scope>NUCLEOTIDE SEQUENCE [LARGE SCALE GENOMIC DNA]</scope>
    <source>
        <strain evidence="6">F231</strain>
    </source>
</reference>
<dbReference type="EMBL" id="JAXQNO010000005">
    <property type="protein sequence ID" value="KAK4798180.1"/>
    <property type="molecule type" value="Genomic_DNA"/>
</dbReference>
<dbReference type="PANTHER" id="PTHR43572:SF3">
    <property type="entry name" value="PROTEIN SMAX1-LIKE 5"/>
    <property type="match status" value="1"/>
</dbReference>
<feature type="domain" description="Clp R" evidence="5">
    <location>
        <begin position="10"/>
        <end position="194"/>
    </location>
</feature>
<comment type="similarity">
    <text evidence="1">Belongs to the ClpA/ClpB family.</text>
</comment>
<name>A0AAN7M2Z8_TRANT</name>
<dbReference type="SUPFAM" id="SSF81923">
    <property type="entry name" value="Double Clp-N motif"/>
    <property type="match status" value="1"/>
</dbReference>
<dbReference type="Proteomes" id="UP001346149">
    <property type="component" value="Unassembled WGS sequence"/>
</dbReference>
<evidence type="ECO:0000256" key="3">
    <source>
        <dbReference type="PROSITE-ProRule" id="PRU01251"/>
    </source>
</evidence>
<dbReference type="Gene3D" id="1.10.1780.10">
    <property type="entry name" value="Clp, N-terminal domain"/>
    <property type="match status" value="1"/>
</dbReference>
<comment type="caution">
    <text evidence="6">The sequence shown here is derived from an EMBL/GenBank/DDBJ whole genome shotgun (WGS) entry which is preliminary data.</text>
</comment>
<evidence type="ECO:0000256" key="4">
    <source>
        <dbReference type="SAM" id="MobiDB-lite"/>
    </source>
</evidence>
<dbReference type="InterPro" id="IPR036628">
    <property type="entry name" value="Clp_N_dom_sf"/>
</dbReference>
<feature type="region of interest" description="Disordered" evidence="4">
    <location>
        <begin position="857"/>
        <end position="881"/>
    </location>
</feature>
<keyword evidence="7" id="KW-1185">Reference proteome</keyword>
<dbReference type="InterPro" id="IPR027417">
    <property type="entry name" value="P-loop_NTPase"/>
</dbReference>
<dbReference type="Gene3D" id="3.40.50.300">
    <property type="entry name" value="P-loop containing nucleotide triphosphate hydrolases"/>
    <property type="match status" value="1"/>
</dbReference>
<protein>
    <recommendedName>
        <fullName evidence="5">Clp R domain-containing protein</fullName>
    </recommendedName>
</protein>
<accession>A0AAN7M2Z8</accession>
<dbReference type="InterPro" id="IPR051650">
    <property type="entry name" value="SL_signaling_regulator"/>
</dbReference>
<dbReference type="InterPro" id="IPR004176">
    <property type="entry name" value="Clp_R_N"/>
</dbReference>
<evidence type="ECO:0000313" key="6">
    <source>
        <dbReference type="EMBL" id="KAK4798180.1"/>
    </source>
</evidence>
<evidence type="ECO:0000256" key="2">
    <source>
        <dbReference type="ARBA" id="ARBA00022737"/>
    </source>
</evidence>
<organism evidence="6 7">
    <name type="scientific">Trapa natans</name>
    <name type="common">Water chestnut</name>
    <dbReference type="NCBI Taxonomy" id="22666"/>
    <lineage>
        <taxon>Eukaryota</taxon>
        <taxon>Viridiplantae</taxon>
        <taxon>Streptophyta</taxon>
        <taxon>Embryophyta</taxon>
        <taxon>Tracheophyta</taxon>
        <taxon>Spermatophyta</taxon>
        <taxon>Magnoliopsida</taxon>
        <taxon>eudicotyledons</taxon>
        <taxon>Gunneridae</taxon>
        <taxon>Pentapetalae</taxon>
        <taxon>rosids</taxon>
        <taxon>malvids</taxon>
        <taxon>Myrtales</taxon>
        <taxon>Lythraceae</taxon>
        <taxon>Trapa</taxon>
    </lineage>
</organism>
<dbReference type="Pfam" id="PF23569">
    <property type="entry name" value="NBD_SMAX1"/>
    <property type="match status" value="1"/>
</dbReference>